<evidence type="ECO:0000313" key="2">
    <source>
        <dbReference type="Proteomes" id="UP000095281"/>
    </source>
</evidence>
<dbReference type="Proteomes" id="UP000095281">
    <property type="component" value="Unplaced"/>
</dbReference>
<proteinExistence type="predicted"/>
<accession>A0A1I8B4Y6</accession>
<evidence type="ECO:0000313" key="3">
    <source>
        <dbReference type="WBParaSite" id="MhA1_Contig1380.frz3.gene2"/>
    </source>
</evidence>
<keyword evidence="2" id="KW-1185">Reference proteome</keyword>
<protein>
    <submittedName>
        <fullName evidence="3">DUF148 domain-containing protein</fullName>
    </submittedName>
</protein>
<feature type="transmembrane region" description="Helical" evidence="1">
    <location>
        <begin position="274"/>
        <end position="293"/>
    </location>
</feature>
<evidence type="ECO:0000256" key="1">
    <source>
        <dbReference type="SAM" id="Phobius"/>
    </source>
</evidence>
<keyword evidence="1" id="KW-1133">Transmembrane helix</keyword>
<keyword evidence="1" id="KW-0812">Transmembrane</keyword>
<organism evidence="2 3">
    <name type="scientific">Meloidogyne hapla</name>
    <name type="common">Root-knot nematode worm</name>
    <dbReference type="NCBI Taxonomy" id="6305"/>
    <lineage>
        <taxon>Eukaryota</taxon>
        <taxon>Metazoa</taxon>
        <taxon>Ecdysozoa</taxon>
        <taxon>Nematoda</taxon>
        <taxon>Chromadorea</taxon>
        <taxon>Rhabditida</taxon>
        <taxon>Tylenchina</taxon>
        <taxon>Tylenchomorpha</taxon>
        <taxon>Tylenchoidea</taxon>
        <taxon>Meloidogynidae</taxon>
        <taxon>Meloidogyninae</taxon>
        <taxon>Meloidogyne</taxon>
    </lineage>
</organism>
<keyword evidence="1" id="KW-0472">Membrane</keyword>
<reference evidence="3" key="1">
    <citation type="submission" date="2016-11" db="UniProtKB">
        <authorList>
            <consortium name="WormBaseParasite"/>
        </authorList>
    </citation>
    <scope>IDENTIFICATION</scope>
</reference>
<dbReference type="WBParaSite" id="MhA1_Contig1380.frz3.gene2">
    <property type="protein sequence ID" value="MhA1_Contig1380.frz3.gene2"/>
    <property type="gene ID" value="MhA1_Contig1380.frz3.gene2"/>
</dbReference>
<dbReference type="AlphaFoldDB" id="A0A1I8B4Y6"/>
<name>A0A1I8B4Y6_MELHA</name>
<sequence length="298" mass="34157">MSSIRLLFIFSFIVLIIFALQGILDGVITNNAPLTAPHFPIHHNNARLTPNRIALSVKVNSSKNSNNGPSHLSIQHQNTPHALITLKNDNLILEKEYSSEHETTIPQKEEIEKEVSIEEIKDALHGAIINKIPLSKMSGKYSKHFEEVATMILNDLPTATNLEKFPNFGEKILENGSKTVIKLSEFENILKNHKEFFERAIGLDKEEEKLIKFKMAGNELKKEKIKEKLNKIIFEGTNEEKLMKEILDVLNIKETEQSLIGTIYKQKIELNNCYNFLLNFFLMIMMLLVMMKLKKEGK</sequence>